<proteinExistence type="predicted"/>
<organism evidence="1 2">
    <name type="scientific">Oikopleura dioica</name>
    <name type="common">Tunicate</name>
    <dbReference type="NCBI Taxonomy" id="34765"/>
    <lineage>
        <taxon>Eukaryota</taxon>
        <taxon>Metazoa</taxon>
        <taxon>Chordata</taxon>
        <taxon>Tunicata</taxon>
        <taxon>Appendicularia</taxon>
        <taxon>Copelata</taxon>
        <taxon>Oikopleuridae</taxon>
        <taxon>Oikopleura</taxon>
    </lineage>
</organism>
<protein>
    <submittedName>
        <fullName evidence="1">Oidioi.mRNA.OKI2018_I69.PAR.g8632.t1.cds</fullName>
    </submittedName>
</protein>
<keyword evidence="2" id="KW-1185">Reference proteome</keyword>
<gene>
    <name evidence="1" type="ORF">OKIOD_LOCUS190</name>
</gene>
<evidence type="ECO:0000313" key="2">
    <source>
        <dbReference type="Proteomes" id="UP001158576"/>
    </source>
</evidence>
<accession>A0ABN7RLC7</accession>
<dbReference type="EMBL" id="OU015568">
    <property type="protein sequence ID" value="CAG5077114.1"/>
    <property type="molecule type" value="Genomic_DNA"/>
</dbReference>
<name>A0ABN7RLC7_OIKDI</name>
<reference evidence="1 2" key="1">
    <citation type="submission" date="2021-04" db="EMBL/GenBank/DDBJ databases">
        <authorList>
            <person name="Bliznina A."/>
        </authorList>
    </citation>
    <scope>NUCLEOTIDE SEQUENCE [LARGE SCALE GENOMIC DNA]</scope>
</reference>
<evidence type="ECO:0000313" key="1">
    <source>
        <dbReference type="EMBL" id="CAG5077114.1"/>
    </source>
</evidence>
<sequence length="152" mass="16653">MKKIIKDGILAETGSPYFSCLASDKANRTTGFDMINSGYNAQYNLMATCALEDATTVNAGVGPIFDTDCDLCANACYEVSKPEDCVAVCMGTFQERHCPNNTRTTYLISYGADASIGQATRKGRVYKSRYFDSYPFPLTCGAYCLSEIYIPE</sequence>
<dbReference type="Proteomes" id="UP001158576">
    <property type="component" value="Chromosome PAR"/>
</dbReference>